<feature type="region of interest" description="Disordered" evidence="6">
    <location>
        <begin position="296"/>
        <end position="359"/>
    </location>
</feature>
<feature type="transmembrane region" description="Helical" evidence="7">
    <location>
        <begin position="57"/>
        <end position="75"/>
    </location>
</feature>
<evidence type="ECO:0000256" key="6">
    <source>
        <dbReference type="SAM" id="MobiDB-lite"/>
    </source>
</evidence>
<keyword evidence="10" id="KW-1185">Reference proteome</keyword>
<accession>A0AAN6VDK7</accession>
<evidence type="ECO:0000256" key="1">
    <source>
        <dbReference type="ARBA" id="ARBA00004141"/>
    </source>
</evidence>
<evidence type="ECO:0000256" key="7">
    <source>
        <dbReference type="SAM" id="Phobius"/>
    </source>
</evidence>
<comment type="caution">
    <text evidence="9">The sequence shown here is derived from an EMBL/GenBank/DDBJ whole genome shotgun (WGS) entry which is preliminary data.</text>
</comment>
<dbReference type="Pfam" id="PF20684">
    <property type="entry name" value="Fung_rhodopsin"/>
    <property type="match status" value="2"/>
</dbReference>
<dbReference type="PANTHER" id="PTHR33048">
    <property type="entry name" value="PTH11-LIKE INTEGRAL MEMBRANE PROTEIN (AFU_ORTHOLOGUE AFUA_5G11245)"/>
    <property type="match status" value="1"/>
</dbReference>
<feature type="transmembrane region" description="Helical" evidence="7">
    <location>
        <begin position="102"/>
        <end position="123"/>
    </location>
</feature>
<comment type="subcellular location">
    <subcellularLocation>
        <location evidence="1">Membrane</location>
        <topology evidence="1">Multi-pass membrane protein</topology>
    </subcellularLocation>
</comment>
<dbReference type="AlphaFoldDB" id="A0AAN6VDK7"/>
<dbReference type="InterPro" id="IPR052337">
    <property type="entry name" value="SAT4-like"/>
</dbReference>
<feature type="domain" description="Rhodopsin" evidence="8">
    <location>
        <begin position="155"/>
        <end position="255"/>
    </location>
</feature>
<feature type="transmembrane region" description="Helical" evidence="7">
    <location>
        <begin position="224"/>
        <end position="245"/>
    </location>
</feature>
<dbReference type="EMBL" id="MU857154">
    <property type="protein sequence ID" value="KAK4149492.1"/>
    <property type="molecule type" value="Genomic_DNA"/>
</dbReference>
<dbReference type="InterPro" id="IPR049326">
    <property type="entry name" value="Rhodopsin_dom_fungi"/>
</dbReference>
<feature type="domain" description="Rhodopsin" evidence="8">
    <location>
        <begin position="41"/>
        <end position="148"/>
    </location>
</feature>
<dbReference type="Proteomes" id="UP001302745">
    <property type="component" value="Unassembled WGS sequence"/>
</dbReference>
<gene>
    <name evidence="9" type="ORF">C8A00DRAFT_37920</name>
</gene>
<evidence type="ECO:0000313" key="9">
    <source>
        <dbReference type="EMBL" id="KAK4149492.1"/>
    </source>
</evidence>
<feature type="compositionally biased region" description="Basic and acidic residues" evidence="6">
    <location>
        <begin position="328"/>
        <end position="340"/>
    </location>
</feature>
<dbReference type="PANTHER" id="PTHR33048:SF47">
    <property type="entry name" value="INTEGRAL MEMBRANE PROTEIN-RELATED"/>
    <property type="match status" value="1"/>
</dbReference>
<feature type="transmembrane region" description="Helical" evidence="7">
    <location>
        <begin position="192"/>
        <end position="212"/>
    </location>
</feature>
<comment type="similarity">
    <text evidence="5">Belongs to the SAT4 family.</text>
</comment>
<evidence type="ECO:0000259" key="8">
    <source>
        <dbReference type="Pfam" id="PF20684"/>
    </source>
</evidence>
<evidence type="ECO:0000256" key="4">
    <source>
        <dbReference type="ARBA" id="ARBA00023136"/>
    </source>
</evidence>
<evidence type="ECO:0000256" key="3">
    <source>
        <dbReference type="ARBA" id="ARBA00022989"/>
    </source>
</evidence>
<sequence>MSSSSPDAATNMTPHDETNMSGSVVVCAVVLPVISTAVVTLRFYVRAKLLRSVKSEDWCILLALLFTIVSAVFVIEETRYALGRHASTVSPADMIGYRKASYFQTLCYNLSLCFTKISILLLYLRVLTHNYIRKVTWAAIGIVGVYNAWGVGMYLIWWALTYLHIITDFMIFVIPIPVVATMTIPMRQKSGLLFVFCLGLFVCLISVLRTILLNQVFDDEDGTWGLVVIANWSTAEINVAIVCGCMPTLRPILSKVFGPLMDRLFPSQHQSLEESTTDDRPRTVGSMPINAFRFGRQSRSGRGSKTPGQLESLSTEAGGTLSMTVVDNNDRSDSRRKDMDSDAELNPGRDDFAVDSGPG</sequence>
<organism evidence="9 10">
    <name type="scientific">Chaetomidium leptoderma</name>
    <dbReference type="NCBI Taxonomy" id="669021"/>
    <lineage>
        <taxon>Eukaryota</taxon>
        <taxon>Fungi</taxon>
        <taxon>Dikarya</taxon>
        <taxon>Ascomycota</taxon>
        <taxon>Pezizomycotina</taxon>
        <taxon>Sordariomycetes</taxon>
        <taxon>Sordariomycetidae</taxon>
        <taxon>Sordariales</taxon>
        <taxon>Chaetomiaceae</taxon>
        <taxon>Chaetomidium</taxon>
    </lineage>
</organism>
<feature type="compositionally biased region" description="Polar residues" evidence="6">
    <location>
        <begin position="306"/>
        <end position="326"/>
    </location>
</feature>
<evidence type="ECO:0000313" key="10">
    <source>
        <dbReference type="Proteomes" id="UP001302745"/>
    </source>
</evidence>
<name>A0AAN6VDK7_9PEZI</name>
<protein>
    <submittedName>
        <fullName evidence="9">Phosphoglucosamine mutase</fullName>
    </submittedName>
</protein>
<proteinExistence type="inferred from homology"/>
<dbReference type="GO" id="GO:0016020">
    <property type="term" value="C:membrane"/>
    <property type="evidence" value="ECO:0007669"/>
    <property type="project" value="UniProtKB-SubCell"/>
</dbReference>
<evidence type="ECO:0000256" key="5">
    <source>
        <dbReference type="ARBA" id="ARBA00038359"/>
    </source>
</evidence>
<feature type="transmembrane region" description="Helical" evidence="7">
    <location>
        <begin position="162"/>
        <end position="180"/>
    </location>
</feature>
<reference evidence="9" key="2">
    <citation type="submission" date="2023-05" db="EMBL/GenBank/DDBJ databases">
        <authorList>
            <consortium name="Lawrence Berkeley National Laboratory"/>
            <person name="Steindorff A."/>
            <person name="Hensen N."/>
            <person name="Bonometti L."/>
            <person name="Westerberg I."/>
            <person name="Brannstrom I.O."/>
            <person name="Guillou S."/>
            <person name="Cros-Aarteil S."/>
            <person name="Calhoun S."/>
            <person name="Haridas S."/>
            <person name="Kuo A."/>
            <person name="Mondo S."/>
            <person name="Pangilinan J."/>
            <person name="Riley R."/>
            <person name="Labutti K."/>
            <person name="Andreopoulos B."/>
            <person name="Lipzen A."/>
            <person name="Chen C."/>
            <person name="Yanf M."/>
            <person name="Daum C."/>
            <person name="Ng V."/>
            <person name="Clum A."/>
            <person name="Ohm R."/>
            <person name="Martin F."/>
            <person name="Silar P."/>
            <person name="Natvig D."/>
            <person name="Lalanne C."/>
            <person name="Gautier V."/>
            <person name="Ament-Velasquez S.L."/>
            <person name="Kruys A."/>
            <person name="Hutchinson M.I."/>
            <person name="Powell A.J."/>
            <person name="Barry K."/>
            <person name="Miller A.N."/>
            <person name="Grigoriev I.V."/>
            <person name="Debuchy R."/>
            <person name="Gladieux P."/>
            <person name="Thoren M.H."/>
            <person name="Johannesson H."/>
        </authorList>
    </citation>
    <scope>NUCLEOTIDE SEQUENCE</scope>
    <source>
        <strain evidence="9">CBS 538.74</strain>
    </source>
</reference>
<keyword evidence="4 7" id="KW-0472">Membrane</keyword>
<reference evidence="9" key="1">
    <citation type="journal article" date="2023" name="Mol. Phylogenet. Evol.">
        <title>Genome-scale phylogeny and comparative genomics of the fungal order Sordariales.</title>
        <authorList>
            <person name="Hensen N."/>
            <person name="Bonometti L."/>
            <person name="Westerberg I."/>
            <person name="Brannstrom I.O."/>
            <person name="Guillou S."/>
            <person name="Cros-Aarteil S."/>
            <person name="Calhoun S."/>
            <person name="Haridas S."/>
            <person name="Kuo A."/>
            <person name="Mondo S."/>
            <person name="Pangilinan J."/>
            <person name="Riley R."/>
            <person name="LaButti K."/>
            <person name="Andreopoulos B."/>
            <person name="Lipzen A."/>
            <person name="Chen C."/>
            <person name="Yan M."/>
            <person name="Daum C."/>
            <person name="Ng V."/>
            <person name="Clum A."/>
            <person name="Steindorff A."/>
            <person name="Ohm R.A."/>
            <person name="Martin F."/>
            <person name="Silar P."/>
            <person name="Natvig D.O."/>
            <person name="Lalanne C."/>
            <person name="Gautier V."/>
            <person name="Ament-Velasquez S.L."/>
            <person name="Kruys A."/>
            <person name="Hutchinson M.I."/>
            <person name="Powell A.J."/>
            <person name="Barry K."/>
            <person name="Miller A.N."/>
            <person name="Grigoriev I.V."/>
            <person name="Debuchy R."/>
            <person name="Gladieux P."/>
            <person name="Hiltunen Thoren M."/>
            <person name="Johannesson H."/>
        </authorList>
    </citation>
    <scope>NUCLEOTIDE SEQUENCE</scope>
    <source>
        <strain evidence="9">CBS 538.74</strain>
    </source>
</reference>
<evidence type="ECO:0000256" key="2">
    <source>
        <dbReference type="ARBA" id="ARBA00022692"/>
    </source>
</evidence>
<feature type="transmembrane region" description="Helical" evidence="7">
    <location>
        <begin position="135"/>
        <end position="156"/>
    </location>
</feature>
<keyword evidence="3 7" id="KW-1133">Transmembrane helix</keyword>
<keyword evidence="2 7" id="KW-0812">Transmembrane</keyword>
<feature type="transmembrane region" description="Helical" evidence="7">
    <location>
        <begin position="20"/>
        <end position="45"/>
    </location>
</feature>